<keyword evidence="4" id="KW-0349">Heme</keyword>
<dbReference type="GO" id="GO:0020037">
    <property type="term" value="F:heme binding"/>
    <property type="evidence" value="ECO:0007669"/>
    <property type="project" value="InterPro"/>
</dbReference>
<dbReference type="Pfam" id="PF05099">
    <property type="entry name" value="TerB"/>
    <property type="match status" value="1"/>
</dbReference>
<dbReference type="Pfam" id="PF02342">
    <property type="entry name" value="TerD"/>
    <property type="match status" value="1"/>
</dbReference>
<evidence type="ECO:0000256" key="1">
    <source>
        <dbReference type="ARBA" id="ARBA00008775"/>
    </source>
</evidence>
<keyword evidence="3 4" id="KW-0408">Iron</keyword>
<dbReference type="InterPro" id="IPR051324">
    <property type="entry name" value="Stress/Tellurium_Resist"/>
</dbReference>
<name>A0A1Q8QK37_9FIRM</name>
<dbReference type="InterPro" id="IPR009056">
    <property type="entry name" value="Cyt_c-like_dom"/>
</dbReference>
<dbReference type="CDD" id="cd07176">
    <property type="entry name" value="terB"/>
    <property type="match status" value="1"/>
</dbReference>
<organism evidence="7 8">
    <name type="scientific">Desulfosporosinus metallidurans</name>
    <dbReference type="NCBI Taxonomy" id="1888891"/>
    <lineage>
        <taxon>Bacteria</taxon>
        <taxon>Bacillati</taxon>
        <taxon>Bacillota</taxon>
        <taxon>Clostridia</taxon>
        <taxon>Eubacteriales</taxon>
        <taxon>Desulfitobacteriaceae</taxon>
        <taxon>Desulfosporosinus</taxon>
    </lineage>
</organism>
<evidence type="ECO:0000256" key="3">
    <source>
        <dbReference type="ARBA" id="ARBA00023004"/>
    </source>
</evidence>
<feature type="domain" description="Cytochrome c" evidence="6">
    <location>
        <begin position="252"/>
        <end position="399"/>
    </location>
</feature>
<evidence type="ECO:0000256" key="4">
    <source>
        <dbReference type="PROSITE-ProRule" id="PRU00433"/>
    </source>
</evidence>
<dbReference type="PROSITE" id="PS51007">
    <property type="entry name" value="CYTC"/>
    <property type="match status" value="1"/>
</dbReference>
<evidence type="ECO:0000313" key="8">
    <source>
        <dbReference type="Proteomes" id="UP000186102"/>
    </source>
</evidence>
<dbReference type="InterPro" id="IPR003325">
    <property type="entry name" value="TerD"/>
</dbReference>
<dbReference type="Proteomes" id="UP000186102">
    <property type="component" value="Unassembled WGS sequence"/>
</dbReference>
<evidence type="ECO:0000256" key="5">
    <source>
        <dbReference type="SAM" id="MobiDB-lite"/>
    </source>
</evidence>
<dbReference type="Gene3D" id="2.60.60.30">
    <property type="entry name" value="sav2460 like domains"/>
    <property type="match status" value="1"/>
</dbReference>
<feature type="compositionally biased region" description="Basic and acidic residues" evidence="5">
    <location>
        <begin position="94"/>
        <end position="103"/>
    </location>
</feature>
<accession>A0A1Q8QK37</accession>
<dbReference type="Gene3D" id="1.10.3680.10">
    <property type="entry name" value="TerB-like"/>
    <property type="match status" value="1"/>
</dbReference>
<dbReference type="GO" id="GO:0009055">
    <property type="term" value="F:electron transfer activity"/>
    <property type="evidence" value="ECO:0007669"/>
    <property type="project" value="InterPro"/>
</dbReference>
<dbReference type="AlphaFoldDB" id="A0A1Q8QK37"/>
<reference evidence="7 8" key="1">
    <citation type="submission" date="2016-09" db="EMBL/GenBank/DDBJ databases">
        <title>Complete genome of Desulfosporosinus sp. OL.</title>
        <authorList>
            <person name="Mardanov A."/>
            <person name="Beletsky A."/>
            <person name="Panova A."/>
            <person name="Karnachuk O."/>
            <person name="Ravin N."/>
        </authorList>
    </citation>
    <scope>NUCLEOTIDE SEQUENCE [LARGE SCALE GENOMIC DNA]</scope>
    <source>
        <strain evidence="7 8">OL</strain>
    </source>
</reference>
<sequence length="486" mass="52755">MDRIKASIISELEGQGNIMAVRLSKGQKVDLTKNNPNLKEIVVGLGWASNLSASSYNYDLDASAFLIGPNGKVKDENDFVFYNNPSGGQGSVKHSGDNKKGSSEGDDEQIHINLSAVPANIERIAFTITINDAQMKRQSFGDVKDSYVRILNAHTNELLLKYELGQEFSIETAIVAAEIYRNVGEWKFNAIGSGFQGGLAALCANFGLEVEEERSSAGTSSYGNSSYQNSGNVGYGNPWPASSAVPYGSAQNEQNKGHNSYQTYGQAQNAGYSSDQGSMVCPRCHSNQITAGKKGFGLGKALVGGVLLGPVGILAGFIGSKNMEFACLSCKERWNAASNSNTAQWLQQQTESARNVVSKYMGKDLTEGLVAGSALVAMADGIIEPSEREKLIEYFRTSQEMRGINISEVDSRFNYFIQRIQSDRMLGKAEALRVIGKLASKPDAARLVVRLCCAIGFADGEFAPVEKKMVEEICREVHMDPREFIF</sequence>
<dbReference type="SUPFAM" id="SSF158682">
    <property type="entry name" value="TerB-like"/>
    <property type="match status" value="1"/>
</dbReference>
<evidence type="ECO:0000256" key="2">
    <source>
        <dbReference type="ARBA" id="ARBA00022723"/>
    </source>
</evidence>
<dbReference type="EMBL" id="MLBF01000053">
    <property type="protein sequence ID" value="OLN27701.1"/>
    <property type="molecule type" value="Genomic_DNA"/>
</dbReference>
<evidence type="ECO:0000313" key="7">
    <source>
        <dbReference type="EMBL" id="OLN27701.1"/>
    </source>
</evidence>
<feature type="region of interest" description="Disordered" evidence="5">
    <location>
        <begin position="85"/>
        <end position="107"/>
    </location>
</feature>
<protein>
    <submittedName>
        <fullName evidence="7">Tellurium resistance protein TerD</fullName>
    </submittedName>
</protein>
<dbReference type="GO" id="GO:0046872">
    <property type="term" value="F:metal ion binding"/>
    <property type="evidence" value="ECO:0007669"/>
    <property type="project" value="UniProtKB-KW"/>
</dbReference>
<gene>
    <name evidence="7" type="ORF">DSOL_4420</name>
</gene>
<comment type="similarity">
    <text evidence="1">Belongs to the CAPAB/TerDEXZ family.</text>
</comment>
<keyword evidence="8" id="KW-1185">Reference proteome</keyword>
<keyword evidence="2 4" id="KW-0479">Metal-binding</keyword>
<dbReference type="InterPro" id="IPR029024">
    <property type="entry name" value="TerB-like"/>
</dbReference>
<proteinExistence type="inferred from homology"/>
<dbReference type="InterPro" id="IPR007791">
    <property type="entry name" value="DjlA_N"/>
</dbReference>
<dbReference type="PANTHER" id="PTHR32097">
    <property type="entry name" value="CAMP-BINDING PROTEIN 1-RELATED"/>
    <property type="match status" value="1"/>
</dbReference>
<evidence type="ECO:0000259" key="6">
    <source>
        <dbReference type="PROSITE" id="PS51007"/>
    </source>
</evidence>
<dbReference type="CDD" id="cd06974">
    <property type="entry name" value="TerD_like"/>
    <property type="match status" value="1"/>
</dbReference>
<comment type="caution">
    <text evidence="7">The sequence shown here is derived from an EMBL/GenBank/DDBJ whole genome shotgun (WGS) entry which is preliminary data.</text>
</comment>
<dbReference type="PANTHER" id="PTHR32097:SF4">
    <property type="entry name" value="GENERAL STRESS PROTEIN 16U"/>
    <property type="match status" value="1"/>
</dbReference>
<dbReference type="STRING" id="1888891.DSOL_4420"/>